<comment type="catalytic activity">
    <reaction evidence="1">
        <text>S-ubiquitinyl-[E2 ubiquitin-conjugating enzyme]-L-cysteine + [acceptor protein]-L-lysine = [E2 ubiquitin-conjugating enzyme]-L-cysteine + N(6)-ubiquitinyl-[acceptor protein]-L-lysine.</text>
        <dbReference type="EC" id="2.3.2.27"/>
    </reaction>
</comment>
<reference evidence="10" key="2">
    <citation type="submission" date="2015-11" db="EMBL/GenBank/DDBJ databases">
        <authorList>
            <person name="Zhang Y."/>
            <person name="Guo Z."/>
        </authorList>
    </citation>
    <scope>NUCLEOTIDE SEQUENCE</scope>
</reference>
<evidence type="ECO:0000256" key="6">
    <source>
        <dbReference type="ARBA" id="ARBA00022786"/>
    </source>
</evidence>
<dbReference type="STRING" id="6211.A0A068Y6Y5"/>
<feature type="domain" description="RING-type" evidence="9">
    <location>
        <begin position="156"/>
        <end position="197"/>
    </location>
</feature>
<dbReference type="GO" id="GO:0061630">
    <property type="term" value="F:ubiquitin protein ligase activity"/>
    <property type="evidence" value="ECO:0007669"/>
    <property type="project" value="UniProtKB-EC"/>
</dbReference>
<dbReference type="InterPro" id="IPR039525">
    <property type="entry name" value="RNF126-like_zinc-ribbon"/>
</dbReference>
<evidence type="ECO:0000256" key="4">
    <source>
        <dbReference type="ARBA" id="ARBA00022723"/>
    </source>
</evidence>
<dbReference type="InterPro" id="IPR011016">
    <property type="entry name" value="Znf_RING-CH"/>
</dbReference>
<keyword evidence="7" id="KW-0862">Zinc</keyword>
<evidence type="ECO:0000256" key="5">
    <source>
        <dbReference type="ARBA" id="ARBA00022771"/>
    </source>
</evidence>
<dbReference type="SMART" id="SM00744">
    <property type="entry name" value="RINGv"/>
    <property type="match status" value="1"/>
</dbReference>
<dbReference type="GO" id="GO:0005634">
    <property type="term" value="C:nucleus"/>
    <property type="evidence" value="ECO:0007669"/>
    <property type="project" value="TreeGrafter"/>
</dbReference>
<sequence>MASANVGGGRYYCHVCQRRASPVLQDSTLRCNFCNQGFVEELDPDDMDWAMTGFDENPDVPPIPNFLAAMQSALGNITVGFTSDEPVSANTRSRTQRRPEMMMGGIELFMQMLLNADLNRKSTFNIGGPPPATPSDIASLPRKTLSQADLKTYDVCSICLEKFSVDDEILTLPCLHGFHQSCLSTWLSQKGSCPICRKDMQGQDTSFENPPFIKAFGERLIALVQSHLRAPSLVKLPFSGRYTFKLESLSSRDILHLF</sequence>
<dbReference type="GO" id="GO:0008270">
    <property type="term" value="F:zinc ion binding"/>
    <property type="evidence" value="ECO:0007669"/>
    <property type="project" value="UniProtKB-KW"/>
</dbReference>
<protein>
    <recommendedName>
        <fullName evidence="2">RING-type E3 ubiquitin transferase</fullName>
        <ecNumber evidence="2">2.3.2.27</ecNumber>
    </recommendedName>
</protein>
<dbReference type="Pfam" id="PF13639">
    <property type="entry name" value="zf-RING_2"/>
    <property type="match status" value="1"/>
</dbReference>
<dbReference type="SUPFAM" id="SSF57850">
    <property type="entry name" value="RING/U-box"/>
    <property type="match status" value="1"/>
</dbReference>
<reference evidence="10" key="1">
    <citation type="journal article" date="2013" name="Nature">
        <title>The genomes of four tapeworm species reveal adaptations to parasitism.</title>
        <authorList>
            <person name="Tsai I.J."/>
            <person name="Zarowiecki M."/>
            <person name="Holroyd N."/>
            <person name="Garciarrubio A."/>
            <person name="Sanchez-Flores A."/>
            <person name="Brooks K.L."/>
            <person name="Tracey A."/>
            <person name="Bobes R.J."/>
            <person name="Fragoso G."/>
            <person name="Sciutto E."/>
            <person name="Aslett M."/>
            <person name="Beasley H."/>
            <person name="Bennett H.M."/>
            <person name="Cai J."/>
            <person name="Camicia F."/>
            <person name="Clark R."/>
            <person name="Cucher M."/>
            <person name="De Silva N."/>
            <person name="Day T.A."/>
            <person name="Deplazes P."/>
            <person name="Estrada K."/>
            <person name="Fernandez C."/>
            <person name="Holland P.W."/>
            <person name="Hou J."/>
            <person name="Hu S."/>
            <person name="Huckvale T."/>
            <person name="Hung S.S."/>
            <person name="Kamenetzky L."/>
            <person name="Keane J.A."/>
            <person name="Kiss F."/>
            <person name="Koziol U."/>
            <person name="Lambert O."/>
            <person name="Liu K."/>
            <person name="Luo X."/>
            <person name="Luo Y."/>
            <person name="Macchiaroli N."/>
            <person name="Nichol S."/>
            <person name="Paps J."/>
            <person name="Parkinson J."/>
            <person name="Pouchkina-Stantcheva N."/>
            <person name="Riddiford N."/>
            <person name="Rosenzvit M."/>
            <person name="Salinas G."/>
            <person name="Wasmuth J.D."/>
            <person name="Zamanian M."/>
            <person name="Zheng Y."/>
            <person name="Cai X."/>
            <person name="Soberon X."/>
            <person name="Olson P.D."/>
            <person name="Laclette J.P."/>
            <person name="Brehm K."/>
            <person name="Berriman M."/>
            <person name="Garciarrubio A."/>
            <person name="Bobes R.J."/>
            <person name="Fragoso G."/>
            <person name="Sanchez-Flores A."/>
            <person name="Estrada K."/>
            <person name="Cevallos M.A."/>
            <person name="Morett E."/>
            <person name="Gonzalez V."/>
            <person name="Portillo T."/>
            <person name="Ochoa-Leyva A."/>
            <person name="Jose M.V."/>
            <person name="Sciutto E."/>
            <person name="Landa A."/>
            <person name="Jimenez L."/>
            <person name="Valdes V."/>
            <person name="Carrero J.C."/>
            <person name="Larralde C."/>
            <person name="Morales-Montor J."/>
            <person name="Limon-Lason J."/>
            <person name="Soberon X."/>
            <person name="Laclette J.P."/>
        </authorList>
    </citation>
    <scope>NUCLEOTIDE SEQUENCE [LARGE SCALE GENOMIC DNA]</scope>
</reference>
<dbReference type="PROSITE" id="PS50089">
    <property type="entry name" value="ZF_RING_2"/>
    <property type="match status" value="1"/>
</dbReference>
<accession>A0A068Y6Y5</accession>
<dbReference type="Proteomes" id="UP000017246">
    <property type="component" value="Unassembled WGS sequence"/>
</dbReference>
<dbReference type="eggNOG" id="KOG0800">
    <property type="taxonomic scope" value="Eukaryota"/>
</dbReference>
<dbReference type="AlphaFoldDB" id="A0A068Y6Y5"/>
<evidence type="ECO:0000256" key="3">
    <source>
        <dbReference type="ARBA" id="ARBA00022679"/>
    </source>
</evidence>
<dbReference type="GO" id="GO:0006511">
    <property type="term" value="P:ubiquitin-dependent protein catabolic process"/>
    <property type="evidence" value="ECO:0007669"/>
    <property type="project" value="TreeGrafter"/>
</dbReference>
<organism evidence="10 11">
    <name type="scientific">Echinococcus multilocularis</name>
    <name type="common">Fox tapeworm</name>
    <dbReference type="NCBI Taxonomy" id="6211"/>
    <lineage>
        <taxon>Eukaryota</taxon>
        <taxon>Metazoa</taxon>
        <taxon>Spiralia</taxon>
        <taxon>Lophotrochozoa</taxon>
        <taxon>Platyhelminthes</taxon>
        <taxon>Cestoda</taxon>
        <taxon>Eucestoda</taxon>
        <taxon>Cyclophyllidea</taxon>
        <taxon>Taeniidae</taxon>
        <taxon>Echinococcus</taxon>
    </lineage>
</organism>
<evidence type="ECO:0000259" key="9">
    <source>
        <dbReference type="PROSITE" id="PS50089"/>
    </source>
</evidence>
<evidence type="ECO:0000313" key="10">
    <source>
        <dbReference type="EMBL" id="CDS40306.1"/>
    </source>
</evidence>
<dbReference type="InterPro" id="IPR001841">
    <property type="entry name" value="Znf_RING"/>
</dbReference>
<dbReference type="InterPro" id="IPR051834">
    <property type="entry name" value="RING_finger_E3_ligase"/>
</dbReference>
<dbReference type="PANTHER" id="PTHR45931">
    <property type="entry name" value="SI:CH211-59O9.10"/>
    <property type="match status" value="1"/>
</dbReference>
<keyword evidence="3" id="KW-0808">Transferase</keyword>
<dbReference type="OrthoDB" id="8062037at2759"/>
<keyword evidence="6" id="KW-0833">Ubl conjugation pathway</keyword>
<evidence type="ECO:0000256" key="8">
    <source>
        <dbReference type="PROSITE-ProRule" id="PRU00175"/>
    </source>
</evidence>
<dbReference type="EMBL" id="LN902841">
    <property type="protein sequence ID" value="CDS40306.1"/>
    <property type="molecule type" value="Genomic_DNA"/>
</dbReference>
<evidence type="ECO:0000256" key="2">
    <source>
        <dbReference type="ARBA" id="ARBA00012483"/>
    </source>
</evidence>
<dbReference type="Pfam" id="PF14369">
    <property type="entry name" value="Zn_ribbon_19"/>
    <property type="match status" value="1"/>
</dbReference>
<dbReference type="PANTHER" id="PTHR45931:SF3">
    <property type="entry name" value="RING ZINC FINGER-CONTAINING PROTEIN"/>
    <property type="match status" value="1"/>
</dbReference>
<dbReference type="SMART" id="SM00184">
    <property type="entry name" value="RING"/>
    <property type="match status" value="1"/>
</dbReference>
<dbReference type="OMA" id="GSAFHNP"/>
<gene>
    <name evidence="10" type="ORF">EmuJ_000788200</name>
</gene>
<dbReference type="CDD" id="cd16454">
    <property type="entry name" value="RING-H2_PA-TM-RING"/>
    <property type="match status" value="1"/>
</dbReference>
<keyword evidence="11" id="KW-1185">Reference proteome</keyword>
<dbReference type="Gene3D" id="3.30.40.10">
    <property type="entry name" value="Zinc/RING finger domain, C3HC4 (zinc finger)"/>
    <property type="match status" value="1"/>
</dbReference>
<proteinExistence type="predicted"/>
<name>A0A068Y6Y5_ECHMU</name>
<keyword evidence="4" id="KW-0479">Metal-binding</keyword>
<keyword evidence="5 8" id="KW-0863">Zinc-finger</keyword>
<evidence type="ECO:0000256" key="1">
    <source>
        <dbReference type="ARBA" id="ARBA00000900"/>
    </source>
</evidence>
<dbReference type="InterPro" id="IPR013083">
    <property type="entry name" value="Znf_RING/FYVE/PHD"/>
</dbReference>
<evidence type="ECO:0000256" key="7">
    <source>
        <dbReference type="ARBA" id="ARBA00022833"/>
    </source>
</evidence>
<dbReference type="EC" id="2.3.2.27" evidence="2"/>
<evidence type="ECO:0000313" key="11">
    <source>
        <dbReference type="Proteomes" id="UP000017246"/>
    </source>
</evidence>